<evidence type="ECO:0000313" key="1">
    <source>
        <dbReference type="EMBL" id="KAJ3492795.1"/>
    </source>
</evidence>
<name>A0ACC1QT96_9HYPO</name>
<accession>A0ACC1QT96</accession>
<comment type="caution">
    <text evidence="1">The sequence shown here is derived from an EMBL/GenBank/DDBJ whole genome shotgun (WGS) entry which is preliminary data.</text>
</comment>
<dbReference type="Proteomes" id="UP001148737">
    <property type="component" value="Unassembled WGS sequence"/>
</dbReference>
<keyword evidence="2" id="KW-1185">Reference proteome</keyword>
<dbReference type="EMBL" id="JANAKD010000558">
    <property type="protein sequence ID" value="KAJ3492795.1"/>
    <property type="molecule type" value="Genomic_DNA"/>
</dbReference>
<proteinExistence type="predicted"/>
<evidence type="ECO:0000313" key="2">
    <source>
        <dbReference type="Proteomes" id="UP001148737"/>
    </source>
</evidence>
<gene>
    <name evidence="1" type="ORF">NLG97_g5146</name>
</gene>
<organism evidence="1 2">
    <name type="scientific">Lecanicillium saksenae</name>
    <dbReference type="NCBI Taxonomy" id="468837"/>
    <lineage>
        <taxon>Eukaryota</taxon>
        <taxon>Fungi</taxon>
        <taxon>Dikarya</taxon>
        <taxon>Ascomycota</taxon>
        <taxon>Pezizomycotina</taxon>
        <taxon>Sordariomycetes</taxon>
        <taxon>Hypocreomycetidae</taxon>
        <taxon>Hypocreales</taxon>
        <taxon>Cordycipitaceae</taxon>
        <taxon>Lecanicillium</taxon>
    </lineage>
</organism>
<sequence>MLEILSKRIAKERVIATTSKVQSGCSGNVKPVSYIGALGRATIRSTLLAIVSCRRVGMMALRKKGYWQMEPAVGSFDVEGGGGLPLQSVNRASLASAAARRSFASKPPPLPTVPTCPSPTCECADMPTMPEGLEIDHKSPINGVIAGYAEQVLICTGKDDWPSKIEEENSGDNLAADLKELFGRGGTYADPFHNVALINSSLPSSIPPRAEVQSTSVYLFPSFKYVPFLPRVSFDHVQALAKGYLLPEKLHSAHDGLSPVHRDILTRNDAYQSLLHGVQDVTDTLVLICGHGGRDMRCGIMGPLLRDEFEKQLERKGVEVLQGPIQIQAEEANQIVGESGAAKDTARVGVISHIGGHKFAGNIIIYIPPGKKMADGSAHPFAGHGLWYGRVEPKHVEGLIEETIVKGKIVADMFRGGIDPQRRILRL</sequence>
<protein>
    <submittedName>
        <fullName evidence="1">Uncharacterized protein</fullName>
    </submittedName>
</protein>
<reference evidence="1" key="1">
    <citation type="submission" date="2022-07" db="EMBL/GenBank/DDBJ databases">
        <title>Genome Sequence of Lecanicillium saksenae.</title>
        <authorList>
            <person name="Buettner E."/>
        </authorList>
    </citation>
    <scope>NUCLEOTIDE SEQUENCE</scope>
    <source>
        <strain evidence="1">VT-O1</strain>
    </source>
</reference>